<feature type="compositionally biased region" description="Low complexity" evidence="1">
    <location>
        <begin position="551"/>
        <end position="562"/>
    </location>
</feature>
<dbReference type="PANTHER" id="PTHR40050:SF1">
    <property type="entry name" value="INNER SPORE COAT PROTEIN H"/>
    <property type="match status" value="1"/>
</dbReference>
<gene>
    <name evidence="2" type="ORF">LCOR_05507.1</name>
</gene>
<dbReference type="Pfam" id="PF08757">
    <property type="entry name" value="CotH"/>
    <property type="match status" value="1"/>
</dbReference>
<name>A0A068RVN5_9FUNG</name>
<organism evidence="2 3">
    <name type="scientific">Lichtheimia corymbifera JMRC:FSU:9682</name>
    <dbReference type="NCBI Taxonomy" id="1263082"/>
    <lineage>
        <taxon>Eukaryota</taxon>
        <taxon>Fungi</taxon>
        <taxon>Fungi incertae sedis</taxon>
        <taxon>Mucoromycota</taxon>
        <taxon>Mucoromycotina</taxon>
        <taxon>Mucoromycetes</taxon>
        <taxon>Mucorales</taxon>
        <taxon>Lichtheimiaceae</taxon>
        <taxon>Lichtheimia</taxon>
    </lineage>
</organism>
<feature type="region of interest" description="Disordered" evidence="1">
    <location>
        <begin position="531"/>
        <end position="569"/>
    </location>
</feature>
<dbReference type="STRING" id="1263082.A0A068RVN5"/>
<dbReference type="PANTHER" id="PTHR40050">
    <property type="entry name" value="INNER SPORE COAT PROTEIN H"/>
    <property type="match status" value="1"/>
</dbReference>
<evidence type="ECO:0008006" key="4">
    <source>
        <dbReference type="Google" id="ProtNLM"/>
    </source>
</evidence>
<comment type="caution">
    <text evidence="2">The sequence shown here is derived from an EMBL/GenBank/DDBJ whole genome shotgun (WGS) entry which is preliminary data.</text>
</comment>
<evidence type="ECO:0000313" key="3">
    <source>
        <dbReference type="Proteomes" id="UP000027586"/>
    </source>
</evidence>
<dbReference type="VEuPathDB" id="FungiDB:LCOR_05507.1"/>
<accession>A0A068RVN5</accession>
<reference evidence="2" key="1">
    <citation type="submission" date="2013-08" db="EMBL/GenBank/DDBJ databases">
        <title>Gene expansion shapes genome architecture in the human pathogen Lichtheimia corymbifera: an evolutionary genomics analysis in the ancient terrestrial Mucorales (Mucoromycotina).</title>
        <authorList>
            <person name="Schwartze V.U."/>
            <person name="Winter S."/>
            <person name="Shelest E."/>
            <person name="Marcet-Houben M."/>
            <person name="Horn F."/>
            <person name="Wehner S."/>
            <person name="Hoffmann K."/>
            <person name="Riege K."/>
            <person name="Sammeth M."/>
            <person name="Nowrousian M."/>
            <person name="Valiante V."/>
            <person name="Linde J."/>
            <person name="Jacobsen I.D."/>
            <person name="Marz M."/>
            <person name="Brakhage A.A."/>
            <person name="Gabaldon T."/>
            <person name="Bocker S."/>
            <person name="Voigt K."/>
        </authorList>
    </citation>
    <scope>NUCLEOTIDE SEQUENCE [LARGE SCALE GENOMIC DNA]</scope>
    <source>
        <strain evidence="2">FSU 9682</strain>
    </source>
</reference>
<dbReference type="AlphaFoldDB" id="A0A068RVN5"/>
<proteinExistence type="predicted"/>
<dbReference type="OrthoDB" id="10267127at2759"/>
<dbReference type="InterPro" id="IPR014867">
    <property type="entry name" value="Spore_coat_CotH_CotH2/3/7"/>
</dbReference>
<dbReference type="Proteomes" id="UP000027586">
    <property type="component" value="Unassembled WGS sequence"/>
</dbReference>
<evidence type="ECO:0000256" key="1">
    <source>
        <dbReference type="SAM" id="MobiDB-lite"/>
    </source>
</evidence>
<sequence>MATAAVVSAADVKYSVVAFPGDGQSVAVSVDGQAHALAATQYPNLYSGSAPAPSDHYQYVLTSSSGSSQQVAESTTRKLAQGVSQTGNEFFNRSRTIYDVPALPQAFNPVYPPLFTGMNMSNEVATVILNANDTGIKAYLQNPKGDFGKIQVYNMTYITSNQIYTFQNVGIKTSGQSTKEFAKQSWKIDLNVKKFGSGGDNKQLLFGRTTLKFRAHETDPTFAREKLLLDCLAASGAATLSGSWARLFVNNEAFGLYLMIDDASTHFIDDVLHAGNYSYPYTGPVYKGNSLSDTEEADLVYKGDDPSLYSKDVYDPKDDGKADLNKTNEMEPLIGLMKRIQQNETVVDTKHTLIHMAFNFLSASWDGFWYQASNYYITQDLQSNQWTLITYDFDETFGNGIEDDSLITVPYQQFGPSGGNVSRPLQDQVLHGNEATMNEILTTVVKRFFKPSIIEPRLNAWTEMLREDIAWDRAIPAKSPGDARQWTLEDFETNMKNTTKDIVGLLEFITKRSAAVTQQLNITDADEGLPALEPYTQGKMGDGAAGSSSSNPGVDTGNNGNVTPGGGGGADSSASFIHPFSTATMALLFSFGAYILL</sequence>
<evidence type="ECO:0000313" key="2">
    <source>
        <dbReference type="EMBL" id="CDH54243.1"/>
    </source>
</evidence>
<dbReference type="EMBL" id="CBTN010000022">
    <property type="protein sequence ID" value="CDH54243.1"/>
    <property type="molecule type" value="Genomic_DNA"/>
</dbReference>
<protein>
    <recommendedName>
        <fullName evidence="4">Coth protein-domain-containing protein</fullName>
    </recommendedName>
</protein>
<keyword evidence="3" id="KW-1185">Reference proteome</keyword>